<dbReference type="AlphaFoldDB" id="A0A9P5UGA0"/>
<reference evidence="1" key="1">
    <citation type="submission" date="2020-11" db="EMBL/GenBank/DDBJ databases">
        <authorList>
            <consortium name="DOE Joint Genome Institute"/>
            <person name="Ahrendt S."/>
            <person name="Riley R."/>
            <person name="Andreopoulos W."/>
            <person name="Labutti K."/>
            <person name="Pangilinan J."/>
            <person name="Ruiz-Duenas F.J."/>
            <person name="Barrasa J.M."/>
            <person name="Sanchez-Garcia M."/>
            <person name="Camarero S."/>
            <person name="Miyauchi S."/>
            <person name="Serrano A."/>
            <person name="Linde D."/>
            <person name="Babiker R."/>
            <person name="Drula E."/>
            <person name="Ayuso-Fernandez I."/>
            <person name="Pacheco R."/>
            <person name="Padilla G."/>
            <person name="Ferreira P."/>
            <person name="Barriuso J."/>
            <person name="Kellner H."/>
            <person name="Castanera R."/>
            <person name="Alfaro M."/>
            <person name="Ramirez L."/>
            <person name="Pisabarro A.G."/>
            <person name="Kuo A."/>
            <person name="Tritt A."/>
            <person name="Lipzen A."/>
            <person name="He G."/>
            <person name="Yan M."/>
            <person name="Ng V."/>
            <person name="Cullen D."/>
            <person name="Martin F."/>
            <person name="Rosso M.-N."/>
            <person name="Henrissat B."/>
            <person name="Hibbett D."/>
            <person name="Martinez A.T."/>
            <person name="Grigoriev I.V."/>
        </authorList>
    </citation>
    <scope>NUCLEOTIDE SEQUENCE</scope>
    <source>
        <strain evidence="1">AH 40177</strain>
    </source>
</reference>
<sequence length="467" mass="51353">MAPTVHEEYAELMSPNGTGRYLFRPQPFSECHPGAIGCFDKHGTFIQVTDLSEPGRLEEDGYMPFGHTLTRAPPETSVWKTRSSGSEGEHSFGVEGGVSGALSAAPVDFAAKGKNKWGKTGKAALITNNHVVEDKFWRSPRGPIQDWIKANGKALVRSKYRCEIADHGLWAISKTWSTDECQIKMESAHSRDASGGLKVGSTGIAKGGVSASSLVKSNSEGWTTYKASETDGSLVVAYGGTGFKLAIFTKFLRRGPWGGMTVHSAANAEEEVEEEVGFEIDATFGESDSEEEREENEEFEREIMETGQIQDETERNAPVEVTSMTAPSPFLGISQFAIAHFDEEPVLKIGATFGESEEEREENEAFEEKIHGDWSNPGRDRGGGCKHGRGVKKSQVKILARLSLYVVIFFGNFGTPSMFKQCMHVTAGPRLGMDLMTHEYTGYEVSWAIFTARRLRRLEGPRGLRTR</sequence>
<comment type="caution">
    <text evidence="1">The sequence shown here is derived from an EMBL/GenBank/DDBJ whole genome shotgun (WGS) entry which is preliminary data.</text>
</comment>
<dbReference type="OrthoDB" id="2883672at2759"/>
<name>A0A9P5UGA0_9AGAR</name>
<dbReference type="Proteomes" id="UP000772434">
    <property type="component" value="Unassembled WGS sequence"/>
</dbReference>
<gene>
    <name evidence="1" type="ORF">BDP27DRAFT_1441959</name>
</gene>
<evidence type="ECO:0000313" key="2">
    <source>
        <dbReference type="Proteomes" id="UP000772434"/>
    </source>
</evidence>
<evidence type="ECO:0000313" key="1">
    <source>
        <dbReference type="EMBL" id="KAF9077238.1"/>
    </source>
</evidence>
<organism evidence="1 2">
    <name type="scientific">Rhodocollybia butyracea</name>
    <dbReference type="NCBI Taxonomy" id="206335"/>
    <lineage>
        <taxon>Eukaryota</taxon>
        <taxon>Fungi</taxon>
        <taxon>Dikarya</taxon>
        <taxon>Basidiomycota</taxon>
        <taxon>Agaricomycotina</taxon>
        <taxon>Agaricomycetes</taxon>
        <taxon>Agaricomycetidae</taxon>
        <taxon>Agaricales</taxon>
        <taxon>Marasmiineae</taxon>
        <taxon>Omphalotaceae</taxon>
        <taxon>Rhodocollybia</taxon>
    </lineage>
</organism>
<proteinExistence type="predicted"/>
<protein>
    <submittedName>
        <fullName evidence="1">Uncharacterized protein</fullName>
    </submittedName>
</protein>
<accession>A0A9P5UGA0</accession>
<keyword evidence="2" id="KW-1185">Reference proteome</keyword>
<dbReference type="EMBL" id="JADNRY010000004">
    <property type="protein sequence ID" value="KAF9077238.1"/>
    <property type="molecule type" value="Genomic_DNA"/>
</dbReference>